<reference evidence="1 2" key="1">
    <citation type="submission" date="2023-11" db="EMBL/GenBank/DDBJ databases">
        <title>Halocaridina rubra genome assembly.</title>
        <authorList>
            <person name="Smith C."/>
        </authorList>
    </citation>
    <scope>NUCLEOTIDE SEQUENCE [LARGE SCALE GENOMIC DNA]</scope>
    <source>
        <strain evidence="1">EP-1</strain>
        <tissue evidence="1">Whole</tissue>
    </source>
</reference>
<gene>
    <name evidence="1" type="ORF">SK128_007817</name>
</gene>
<dbReference type="Proteomes" id="UP001381693">
    <property type="component" value="Unassembled WGS sequence"/>
</dbReference>
<accession>A0AAN8WI38</accession>
<proteinExistence type="predicted"/>
<protein>
    <submittedName>
        <fullName evidence="1">Uncharacterized protein</fullName>
    </submittedName>
</protein>
<sequence length="137" mass="15521">MEEDYFRNAVRSSSFDGRSRISSLRSSLSKVAKQIVEEYFSQCYLALLTSGRGHEVGVHLPKILNDEEYRGILQVDGAVLTENSSMRTQIVKSLKVLSPRFTCRVMVIDVTKPDEALAAFKWVSKCLFNFPVRKKAV</sequence>
<name>A0AAN8WI38_HALRR</name>
<comment type="caution">
    <text evidence="1">The sequence shown here is derived from an EMBL/GenBank/DDBJ whole genome shotgun (WGS) entry which is preliminary data.</text>
</comment>
<evidence type="ECO:0000313" key="1">
    <source>
        <dbReference type="EMBL" id="KAK7013346.1"/>
    </source>
</evidence>
<keyword evidence="2" id="KW-1185">Reference proteome</keyword>
<dbReference type="EMBL" id="JAXCGZ010023337">
    <property type="protein sequence ID" value="KAK7013346.1"/>
    <property type="molecule type" value="Genomic_DNA"/>
</dbReference>
<organism evidence="1 2">
    <name type="scientific">Halocaridina rubra</name>
    <name type="common">Hawaiian red shrimp</name>
    <dbReference type="NCBI Taxonomy" id="373956"/>
    <lineage>
        <taxon>Eukaryota</taxon>
        <taxon>Metazoa</taxon>
        <taxon>Ecdysozoa</taxon>
        <taxon>Arthropoda</taxon>
        <taxon>Crustacea</taxon>
        <taxon>Multicrustacea</taxon>
        <taxon>Malacostraca</taxon>
        <taxon>Eumalacostraca</taxon>
        <taxon>Eucarida</taxon>
        <taxon>Decapoda</taxon>
        <taxon>Pleocyemata</taxon>
        <taxon>Caridea</taxon>
        <taxon>Atyoidea</taxon>
        <taxon>Atyidae</taxon>
        <taxon>Halocaridina</taxon>
    </lineage>
</organism>
<dbReference type="AlphaFoldDB" id="A0AAN8WI38"/>
<evidence type="ECO:0000313" key="2">
    <source>
        <dbReference type="Proteomes" id="UP001381693"/>
    </source>
</evidence>